<keyword evidence="2" id="KW-1185">Reference proteome</keyword>
<name>A0A066Z0G4_9ACTN</name>
<reference evidence="1 2" key="1">
    <citation type="submission" date="2014-05" db="EMBL/GenBank/DDBJ databases">
        <title>Draft Genome Sequence of Kitasatospora cheerisanensis KCTC 2395.</title>
        <authorList>
            <person name="Nam D.H."/>
        </authorList>
    </citation>
    <scope>NUCLEOTIDE SEQUENCE [LARGE SCALE GENOMIC DNA]</scope>
    <source>
        <strain evidence="1 2">KCTC 2395</strain>
    </source>
</reference>
<comment type="caution">
    <text evidence="1">The sequence shown here is derived from an EMBL/GenBank/DDBJ whole genome shotgun (WGS) entry which is preliminary data.</text>
</comment>
<gene>
    <name evidence="1" type="ORF">KCH_25370</name>
</gene>
<organism evidence="1 2">
    <name type="scientific">Kitasatospora cheerisanensis KCTC 2395</name>
    <dbReference type="NCBI Taxonomy" id="1348663"/>
    <lineage>
        <taxon>Bacteria</taxon>
        <taxon>Bacillati</taxon>
        <taxon>Actinomycetota</taxon>
        <taxon>Actinomycetes</taxon>
        <taxon>Kitasatosporales</taxon>
        <taxon>Streptomycetaceae</taxon>
        <taxon>Kitasatospora</taxon>
    </lineage>
</organism>
<dbReference type="EMBL" id="JNBY01000079">
    <property type="protein sequence ID" value="KDN85709.1"/>
    <property type="molecule type" value="Genomic_DNA"/>
</dbReference>
<protein>
    <submittedName>
        <fullName evidence="1">Uncharacterized protein</fullName>
    </submittedName>
</protein>
<dbReference type="PATRIC" id="fig|1348663.4.peg.2455"/>
<sequence length="76" mass="8983">MTFPDNTSPRIRQGRWRLRLTPGPVQALLLTQTPDPNCRYCDGEGGWLTWPRSTRYVTCVCWDPTRARRLLRLRRP</sequence>
<evidence type="ECO:0000313" key="2">
    <source>
        <dbReference type="Proteomes" id="UP000027178"/>
    </source>
</evidence>
<dbReference type="AlphaFoldDB" id="A0A066Z0G4"/>
<dbReference type="RefSeq" id="WP_035862430.1">
    <property type="nucleotide sequence ID" value="NZ_KK853997.1"/>
</dbReference>
<proteinExistence type="predicted"/>
<evidence type="ECO:0000313" key="1">
    <source>
        <dbReference type="EMBL" id="KDN85709.1"/>
    </source>
</evidence>
<dbReference type="OrthoDB" id="4329384at2"/>
<dbReference type="Proteomes" id="UP000027178">
    <property type="component" value="Unassembled WGS sequence"/>
</dbReference>
<dbReference type="HOGENOM" id="CLU_2496502_0_0_11"/>
<accession>A0A066Z0G4</accession>